<dbReference type="Pfam" id="PF00886">
    <property type="entry name" value="Ribosomal_S16"/>
    <property type="match status" value="1"/>
</dbReference>
<feature type="non-terminal residue" evidence="4">
    <location>
        <position position="1"/>
    </location>
</feature>
<dbReference type="HAMAP" id="MF_00385">
    <property type="entry name" value="Ribosomal_bS16"/>
    <property type="match status" value="1"/>
</dbReference>
<dbReference type="Gene3D" id="3.30.1320.10">
    <property type="match status" value="1"/>
</dbReference>
<dbReference type="AlphaFoldDB" id="A0A382GHU5"/>
<dbReference type="SUPFAM" id="SSF54565">
    <property type="entry name" value="Ribosomal protein S16"/>
    <property type="match status" value="1"/>
</dbReference>
<feature type="compositionally biased region" description="Acidic residues" evidence="3">
    <location>
        <begin position="120"/>
        <end position="165"/>
    </location>
</feature>
<evidence type="ECO:0000256" key="1">
    <source>
        <dbReference type="ARBA" id="ARBA00022980"/>
    </source>
</evidence>
<dbReference type="GO" id="GO:0003735">
    <property type="term" value="F:structural constituent of ribosome"/>
    <property type="evidence" value="ECO:0007669"/>
    <property type="project" value="InterPro"/>
</dbReference>
<dbReference type="InterPro" id="IPR000307">
    <property type="entry name" value="Ribosomal_bS16"/>
</dbReference>
<organism evidence="4">
    <name type="scientific">marine metagenome</name>
    <dbReference type="NCBI Taxonomy" id="408172"/>
    <lineage>
        <taxon>unclassified sequences</taxon>
        <taxon>metagenomes</taxon>
        <taxon>ecological metagenomes</taxon>
    </lineage>
</organism>
<dbReference type="GO" id="GO:0005737">
    <property type="term" value="C:cytoplasm"/>
    <property type="evidence" value="ECO:0007669"/>
    <property type="project" value="UniProtKB-ARBA"/>
</dbReference>
<keyword evidence="2" id="KW-0687">Ribonucleoprotein</keyword>
<dbReference type="PANTHER" id="PTHR12919:SF20">
    <property type="entry name" value="SMALL RIBOSOMAL SUBUNIT PROTEIN BS16M"/>
    <property type="match status" value="1"/>
</dbReference>
<evidence type="ECO:0000256" key="3">
    <source>
        <dbReference type="SAM" id="MobiDB-lite"/>
    </source>
</evidence>
<evidence type="ECO:0000256" key="2">
    <source>
        <dbReference type="ARBA" id="ARBA00023274"/>
    </source>
</evidence>
<dbReference type="EMBL" id="UINC01055645">
    <property type="protein sequence ID" value="SVB74758.1"/>
    <property type="molecule type" value="Genomic_DNA"/>
</dbReference>
<protein>
    <recommendedName>
        <fullName evidence="5">30S ribosomal protein S16</fullName>
    </recommendedName>
</protein>
<feature type="non-terminal residue" evidence="4">
    <location>
        <position position="165"/>
    </location>
</feature>
<dbReference type="GO" id="GO:0006412">
    <property type="term" value="P:translation"/>
    <property type="evidence" value="ECO:0007669"/>
    <property type="project" value="InterPro"/>
</dbReference>
<accession>A0A382GHU5</accession>
<reference evidence="4" key="1">
    <citation type="submission" date="2018-05" db="EMBL/GenBank/DDBJ databases">
        <authorList>
            <person name="Lanie J.A."/>
            <person name="Ng W.-L."/>
            <person name="Kazmierczak K.M."/>
            <person name="Andrzejewski T.M."/>
            <person name="Davidsen T.M."/>
            <person name="Wayne K.J."/>
            <person name="Tettelin H."/>
            <person name="Glass J.I."/>
            <person name="Rusch D."/>
            <person name="Podicherti R."/>
            <person name="Tsui H.-C.T."/>
            <person name="Winkler M.E."/>
        </authorList>
    </citation>
    <scope>NUCLEOTIDE SEQUENCE</scope>
</reference>
<dbReference type="NCBIfam" id="TIGR00002">
    <property type="entry name" value="S16"/>
    <property type="match status" value="1"/>
</dbReference>
<dbReference type="GO" id="GO:0015935">
    <property type="term" value="C:small ribosomal subunit"/>
    <property type="evidence" value="ECO:0007669"/>
    <property type="project" value="TreeGrafter"/>
</dbReference>
<dbReference type="InterPro" id="IPR023803">
    <property type="entry name" value="Ribosomal_bS16_dom_sf"/>
</dbReference>
<feature type="compositionally biased region" description="Basic and acidic residues" evidence="3">
    <location>
        <begin position="101"/>
        <end position="119"/>
    </location>
</feature>
<feature type="compositionally biased region" description="Polar residues" evidence="3">
    <location>
        <begin position="77"/>
        <end position="87"/>
    </location>
</feature>
<proteinExistence type="inferred from homology"/>
<feature type="region of interest" description="Disordered" evidence="3">
    <location>
        <begin position="60"/>
        <end position="165"/>
    </location>
</feature>
<evidence type="ECO:0000313" key="4">
    <source>
        <dbReference type="EMBL" id="SVB74758.1"/>
    </source>
</evidence>
<dbReference type="PANTHER" id="PTHR12919">
    <property type="entry name" value="30S RIBOSOMAL PROTEIN S16"/>
    <property type="match status" value="1"/>
</dbReference>
<name>A0A382GHU5_9ZZZZ</name>
<keyword evidence="1" id="KW-0689">Ribosomal protein</keyword>
<sequence>VLAIHLRRTGAKKDPHYRVVVADSRAARDGAFIEILGHYHPRYQPAKLVLDVQKTKDWIAKGAQPSDTVKSLLKQMESGSVETQQPVAPSRQRDAVQQSESRTKERAGPELEAEVKPEAEPEAEVAVEAEAEAEAEAEVEPEAEAEPEPEAEPEAEVAVEAEAEA</sequence>
<gene>
    <name evidence="4" type="ORF">METZ01_LOCUS227612</name>
</gene>
<evidence type="ECO:0008006" key="5">
    <source>
        <dbReference type="Google" id="ProtNLM"/>
    </source>
</evidence>